<sequence>MAASPSRVVMFLGLVISLSRHGSSVTAHLWSAPEARPGLMVPGGWSATTVFETRLSDLRAFGHRLCLQAVDRCDLSNPYPKVCPRSLRATFVHTKANARMSDSESMERISNFAITTLLCLLLDSATAANFEKLSIGDNFENVMKDPAPSVLAVGDCIEYRFPRIMRDVKWGYIEIEREGIMDACMRENCTLEVGERGFSPPNWVSDTEGQGTDCFLKLEEGGGMAIMRGNASDPVLLQTLWPNENLTLYTAAPYTVAYEVYLDDLYEVVSDHALEYGPDRFSKNPSLVLRRLVWTWLYDDDFTVKNTVLATFPETNLPNLNED</sequence>
<feature type="chain" id="PRO_5008052266" evidence="1">
    <location>
        <begin position="25"/>
        <end position="323"/>
    </location>
</feature>
<comment type="caution">
    <text evidence="2">The sequence shown here is derived from an EMBL/GenBank/DDBJ whole genome shotgun (WGS) entry which is preliminary data.</text>
</comment>
<dbReference type="Proteomes" id="UP000077202">
    <property type="component" value="Unassembled WGS sequence"/>
</dbReference>
<dbReference type="EMBL" id="LVLJ01001764">
    <property type="protein sequence ID" value="OAE28204.1"/>
    <property type="molecule type" value="Genomic_DNA"/>
</dbReference>
<reference evidence="2" key="1">
    <citation type="submission" date="2016-03" db="EMBL/GenBank/DDBJ databases">
        <title>Mechanisms controlling the formation of the plant cell surface in tip-growing cells are functionally conserved among land plants.</title>
        <authorList>
            <person name="Honkanen S."/>
            <person name="Jones V.A."/>
            <person name="Morieri G."/>
            <person name="Champion C."/>
            <person name="Hetherington A.J."/>
            <person name="Kelly S."/>
            <person name="Saint-Marcoux D."/>
            <person name="Proust H."/>
            <person name="Prescott H."/>
            <person name="Dolan L."/>
        </authorList>
    </citation>
    <scope>NUCLEOTIDE SEQUENCE [LARGE SCALE GENOMIC DNA]</scope>
    <source>
        <tissue evidence="2">Whole gametophyte</tissue>
    </source>
</reference>
<keyword evidence="1" id="KW-0732">Signal</keyword>
<evidence type="ECO:0000313" key="2">
    <source>
        <dbReference type="EMBL" id="OAE28204.1"/>
    </source>
</evidence>
<organism evidence="2 3">
    <name type="scientific">Marchantia polymorpha subsp. ruderalis</name>
    <dbReference type="NCBI Taxonomy" id="1480154"/>
    <lineage>
        <taxon>Eukaryota</taxon>
        <taxon>Viridiplantae</taxon>
        <taxon>Streptophyta</taxon>
        <taxon>Embryophyta</taxon>
        <taxon>Marchantiophyta</taxon>
        <taxon>Marchantiopsida</taxon>
        <taxon>Marchantiidae</taxon>
        <taxon>Marchantiales</taxon>
        <taxon>Marchantiaceae</taxon>
        <taxon>Marchantia</taxon>
    </lineage>
</organism>
<keyword evidence="3" id="KW-1185">Reference proteome</keyword>
<dbReference type="AlphaFoldDB" id="A0A176W597"/>
<evidence type="ECO:0000313" key="3">
    <source>
        <dbReference type="Proteomes" id="UP000077202"/>
    </source>
</evidence>
<feature type="signal peptide" evidence="1">
    <location>
        <begin position="1"/>
        <end position="24"/>
    </location>
</feature>
<accession>A0A176W597</accession>
<evidence type="ECO:0000256" key="1">
    <source>
        <dbReference type="SAM" id="SignalP"/>
    </source>
</evidence>
<gene>
    <name evidence="2" type="ORF">AXG93_2515s1420</name>
</gene>
<proteinExistence type="predicted"/>
<protein>
    <submittedName>
        <fullName evidence="2">Uncharacterized protein</fullName>
    </submittedName>
</protein>
<name>A0A176W597_MARPO</name>